<feature type="compositionally biased region" description="Low complexity" evidence="1">
    <location>
        <begin position="68"/>
        <end position="83"/>
    </location>
</feature>
<dbReference type="SMART" id="SM00456">
    <property type="entry name" value="WW"/>
    <property type="match status" value="1"/>
</dbReference>
<dbReference type="SUPFAM" id="SSF51045">
    <property type="entry name" value="WW domain"/>
    <property type="match status" value="1"/>
</dbReference>
<dbReference type="AlphaFoldDB" id="S9X5Z2"/>
<dbReference type="OrthoDB" id="2444812at2759"/>
<feature type="domain" description="WW" evidence="2">
    <location>
        <begin position="8"/>
        <end position="43"/>
    </location>
</feature>
<evidence type="ECO:0000313" key="4">
    <source>
        <dbReference type="Proteomes" id="UP000015464"/>
    </source>
</evidence>
<dbReference type="Proteomes" id="UP000015464">
    <property type="component" value="Unassembled WGS sequence"/>
</dbReference>
<reference evidence="3 4" key="1">
    <citation type="journal article" date="2011" name="Science">
        <title>Comparative functional genomics of the fission yeasts.</title>
        <authorList>
            <person name="Rhind N."/>
            <person name="Chen Z."/>
            <person name="Yassour M."/>
            <person name="Thompson D.A."/>
            <person name="Haas B.J."/>
            <person name="Habib N."/>
            <person name="Wapinski I."/>
            <person name="Roy S."/>
            <person name="Lin M.F."/>
            <person name="Heiman D.I."/>
            <person name="Young S.K."/>
            <person name="Furuya K."/>
            <person name="Guo Y."/>
            <person name="Pidoux A."/>
            <person name="Chen H.M."/>
            <person name="Robbertse B."/>
            <person name="Goldberg J.M."/>
            <person name="Aoki K."/>
            <person name="Bayne E.H."/>
            <person name="Berlin A.M."/>
            <person name="Desjardins C.A."/>
            <person name="Dobbs E."/>
            <person name="Dukaj L."/>
            <person name="Fan L."/>
            <person name="FitzGerald M.G."/>
            <person name="French C."/>
            <person name="Gujja S."/>
            <person name="Hansen K."/>
            <person name="Keifenheim D."/>
            <person name="Levin J.Z."/>
            <person name="Mosher R.A."/>
            <person name="Mueller C.A."/>
            <person name="Pfiffner J."/>
            <person name="Priest M."/>
            <person name="Russ C."/>
            <person name="Smialowska A."/>
            <person name="Swoboda P."/>
            <person name="Sykes S.M."/>
            <person name="Vaughn M."/>
            <person name="Vengrova S."/>
            <person name="Yoder R."/>
            <person name="Zeng Q."/>
            <person name="Allshire R."/>
            <person name="Baulcombe D."/>
            <person name="Birren B.W."/>
            <person name="Brown W."/>
            <person name="Ekwall K."/>
            <person name="Kellis M."/>
            <person name="Leatherwood J."/>
            <person name="Levin H."/>
            <person name="Margalit H."/>
            <person name="Martienssen R."/>
            <person name="Nieduszynski C.A."/>
            <person name="Spatafora J.W."/>
            <person name="Friedman N."/>
            <person name="Dalgaard J.Z."/>
            <person name="Baumann P."/>
            <person name="Niki H."/>
            <person name="Regev A."/>
            <person name="Nusbaum C."/>
        </authorList>
    </citation>
    <scope>NUCLEOTIDE SEQUENCE [LARGE SCALE GENOMIC DNA]</scope>
    <source>
        <strain evidence="4">OY26 / ATCC MYA-4695 / CBS 11777 / NBRC 106824 / NRRL Y48691</strain>
    </source>
</reference>
<dbReference type="InterPro" id="IPR036020">
    <property type="entry name" value="WW_dom_sf"/>
</dbReference>
<protein>
    <submittedName>
        <fullName evidence="3">Fungal protein</fullName>
    </submittedName>
</protein>
<proteinExistence type="predicted"/>
<evidence type="ECO:0000259" key="2">
    <source>
        <dbReference type="SMART" id="SM00456"/>
    </source>
</evidence>
<evidence type="ECO:0000313" key="3">
    <source>
        <dbReference type="EMBL" id="EPY49211.1"/>
    </source>
</evidence>
<dbReference type="eggNOG" id="ENOG502S4J9">
    <property type="taxonomic scope" value="Eukaryota"/>
</dbReference>
<dbReference type="STRING" id="653667.S9X5Z2"/>
<dbReference type="HOGENOM" id="CLU_091402_1_0_1"/>
<dbReference type="OMA" id="RWNDQYK"/>
<evidence type="ECO:0000256" key="1">
    <source>
        <dbReference type="SAM" id="MobiDB-lite"/>
    </source>
</evidence>
<dbReference type="RefSeq" id="XP_013025966.1">
    <property type="nucleotide sequence ID" value="XM_013170512.1"/>
</dbReference>
<dbReference type="InterPro" id="IPR001202">
    <property type="entry name" value="WW_dom"/>
</dbReference>
<keyword evidence="4" id="KW-1185">Reference proteome</keyword>
<accession>S9X5Z2</accession>
<feature type="region of interest" description="Disordered" evidence="1">
    <location>
        <begin position="32"/>
        <end position="108"/>
    </location>
</feature>
<sequence length="220" mass="22859">MAYQTRQGLPDGWVAQWDPRYERYFYVDEKASKPQPQWECPVPNLNIPPPPSKEHSAPPTEPPPPYAHPTTGGPSPSPAASGSGDRGIFSRLHHGHQNNQQPYYGGQPGYGGYPPYGAGPGPGYAAGPPGPGYGYAPAAGYGGRSGRFGGGGGGLLSNPMVTGLGGLAAGGLAMHAFDDAFDHNDTVVENNYYGDDGYDGGGGDFGGGDYDNNDFDGGFF</sequence>
<dbReference type="EMBL" id="KE546996">
    <property type="protein sequence ID" value="EPY49211.1"/>
    <property type="molecule type" value="Genomic_DNA"/>
</dbReference>
<dbReference type="Pfam" id="PF00397">
    <property type="entry name" value="WW"/>
    <property type="match status" value="1"/>
</dbReference>
<dbReference type="GeneID" id="25038748"/>
<gene>
    <name evidence="3" type="ORF">SPOG_04435</name>
</gene>
<name>S9X5Z2_SCHCR</name>
<organism evidence="3 4">
    <name type="scientific">Schizosaccharomyces cryophilus (strain OY26 / ATCC MYA-4695 / CBS 11777 / NBRC 106824 / NRRL Y48691)</name>
    <name type="common">Fission yeast</name>
    <dbReference type="NCBI Taxonomy" id="653667"/>
    <lineage>
        <taxon>Eukaryota</taxon>
        <taxon>Fungi</taxon>
        <taxon>Dikarya</taxon>
        <taxon>Ascomycota</taxon>
        <taxon>Taphrinomycotina</taxon>
        <taxon>Schizosaccharomycetes</taxon>
        <taxon>Schizosaccharomycetales</taxon>
        <taxon>Schizosaccharomycetaceae</taxon>
        <taxon>Schizosaccharomyces</taxon>
    </lineage>
</organism>